<dbReference type="InterPro" id="IPR008271">
    <property type="entry name" value="Ser/Thr_kinase_AS"/>
</dbReference>
<evidence type="ECO:0000313" key="9">
    <source>
        <dbReference type="EMBL" id="EDM77455.1"/>
    </source>
</evidence>
<protein>
    <submittedName>
        <fullName evidence="9">Probable serine/threonine-protein kinase pknA</fullName>
    </submittedName>
</protein>
<feature type="region of interest" description="Disordered" evidence="6">
    <location>
        <begin position="326"/>
        <end position="362"/>
    </location>
</feature>
<dbReference type="EMBL" id="ABCS01000045">
    <property type="protein sequence ID" value="EDM77455.1"/>
    <property type="molecule type" value="Genomic_DNA"/>
</dbReference>
<feature type="compositionally biased region" description="Low complexity" evidence="6">
    <location>
        <begin position="1"/>
        <end position="11"/>
    </location>
</feature>
<keyword evidence="10" id="KW-1185">Reference proteome</keyword>
<dbReference type="InterPro" id="IPR000719">
    <property type="entry name" value="Prot_kinase_dom"/>
</dbReference>
<proteinExistence type="predicted"/>
<keyword evidence="7" id="KW-0472">Membrane</keyword>
<evidence type="ECO:0000256" key="1">
    <source>
        <dbReference type="ARBA" id="ARBA00022679"/>
    </source>
</evidence>
<evidence type="ECO:0000256" key="2">
    <source>
        <dbReference type="ARBA" id="ARBA00022741"/>
    </source>
</evidence>
<name>A6G9E7_9BACT</name>
<reference evidence="9 10" key="1">
    <citation type="submission" date="2007-06" db="EMBL/GenBank/DDBJ databases">
        <authorList>
            <person name="Shimkets L."/>
            <person name="Ferriera S."/>
            <person name="Johnson J."/>
            <person name="Kravitz S."/>
            <person name="Beeson K."/>
            <person name="Sutton G."/>
            <person name="Rogers Y.-H."/>
            <person name="Friedman R."/>
            <person name="Frazier M."/>
            <person name="Venter J.C."/>
        </authorList>
    </citation>
    <scope>NUCLEOTIDE SEQUENCE [LARGE SCALE GENOMIC DNA]</scope>
    <source>
        <strain evidence="9 10">SIR-1</strain>
    </source>
</reference>
<dbReference type="InterPro" id="IPR011009">
    <property type="entry name" value="Kinase-like_dom_sf"/>
</dbReference>
<evidence type="ECO:0000256" key="3">
    <source>
        <dbReference type="ARBA" id="ARBA00022777"/>
    </source>
</evidence>
<dbReference type="CDD" id="cd14014">
    <property type="entry name" value="STKc_PknB_like"/>
    <property type="match status" value="1"/>
</dbReference>
<feature type="transmembrane region" description="Helical" evidence="7">
    <location>
        <begin position="395"/>
        <end position="416"/>
    </location>
</feature>
<dbReference type="GO" id="GO:0004674">
    <property type="term" value="F:protein serine/threonine kinase activity"/>
    <property type="evidence" value="ECO:0007669"/>
    <property type="project" value="TreeGrafter"/>
</dbReference>
<dbReference type="SMART" id="SM00220">
    <property type="entry name" value="S_TKc"/>
    <property type="match status" value="1"/>
</dbReference>
<dbReference type="PANTHER" id="PTHR43289">
    <property type="entry name" value="MITOGEN-ACTIVATED PROTEIN KINASE KINASE KINASE 20-RELATED"/>
    <property type="match status" value="1"/>
</dbReference>
<dbReference type="PROSITE" id="PS50011">
    <property type="entry name" value="PROTEIN_KINASE_DOM"/>
    <property type="match status" value="1"/>
</dbReference>
<dbReference type="Proteomes" id="UP000005801">
    <property type="component" value="Unassembled WGS sequence"/>
</dbReference>
<keyword evidence="1" id="KW-0808">Transferase</keyword>
<dbReference type="PANTHER" id="PTHR43289:SF6">
    <property type="entry name" value="SERINE_THREONINE-PROTEIN KINASE NEKL-3"/>
    <property type="match status" value="1"/>
</dbReference>
<evidence type="ECO:0000256" key="5">
    <source>
        <dbReference type="PROSITE-ProRule" id="PRU10141"/>
    </source>
</evidence>
<dbReference type="SUPFAM" id="SSF56112">
    <property type="entry name" value="Protein kinase-like (PK-like)"/>
    <property type="match status" value="1"/>
</dbReference>
<dbReference type="Gene3D" id="3.30.200.20">
    <property type="entry name" value="Phosphorylase Kinase, domain 1"/>
    <property type="match status" value="1"/>
</dbReference>
<evidence type="ECO:0000259" key="8">
    <source>
        <dbReference type="PROSITE" id="PS50011"/>
    </source>
</evidence>
<keyword evidence="2 5" id="KW-0547">Nucleotide-binding</keyword>
<dbReference type="STRING" id="391625.PPSIR1_24764"/>
<dbReference type="Gene3D" id="1.10.510.10">
    <property type="entry name" value="Transferase(Phosphotransferase) domain 1"/>
    <property type="match status" value="1"/>
</dbReference>
<evidence type="ECO:0000256" key="4">
    <source>
        <dbReference type="ARBA" id="ARBA00022840"/>
    </source>
</evidence>
<sequence>MAAPLLPLPAADASPDRANSRAGAEAEDTTPSLVLYKEGEGEEGSASMSESSEARRVGDFLIRRLIGEGGMGKVYEAEERLSRRRVALKILRPELARSESGRRAFVNEMGILARLDDPHVVRCLHCTEVDGELVMALEYLEGQTLRARMSEAGSAGLPWDTVVGIAARIAAGLEAAHAGDEPIIHRDLKPENVMLLDDGGLKVMDFGIAKVLAAASPHTTHSVGTLQYMSPEQIDAQPLTTASDLYALGLIMWEALAGRLPFESESPRKLLDMLCTQPAPPLPDAARRGLPRGVEALLEQLLEKDPKARPASAAEVRERLEVFCPAAPGPAKDNERSSTTEARVTSTPTPTPTPAPAASASAKVELKAKDTARRLDTVALVESSRGPKEIANTKAAMILAGLTVAAGLLTYLVRLLTA</sequence>
<accession>A6G9E7</accession>
<dbReference type="InterPro" id="IPR017441">
    <property type="entry name" value="Protein_kinase_ATP_BS"/>
</dbReference>
<evidence type="ECO:0000256" key="7">
    <source>
        <dbReference type="SAM" id="Phobius"/>
    </source>
</evidence>
<evidence type="ECO:0000256" key="6">
    <source>
        <dbReference type="SAM" id="MobiDB-lite"/>
    </source>
</evidence>
<keyword evidence="7" id="KW-0812">Transmembrane</keyword>
<keyword evidence="7" id="KW-1133">Transmembrane helix</keyword>
<dbReference type="PROSITE" id="PS00108">
    <property type="entry name" value="PROTEIN_KINASE_ST"/>
    <property type="match status" value="1"/>
</dbReference>
<dbReference type="GO" id="GO:0005524">
    <property type="term" value="F:ATP binding"/>
    <property type="evidence" value="ECO:0007669"/>
    <property type="project" value="UniProtKB-UniRule"/>
</dbReference>
<comment type="caution">
    <text evidence="9">The sequence shown here is derived from an EMBL/GenBank/DDBJ whole genome shotgun (WGS) entry which is preliminary data.</text>
</comment>
<organism evidence="9 10">
    <name type="scientific">Plesiocystis pacifica SIR-1</name>
    <dbReference type="NCBI Taxonomy" id="391625"/>
    <lineage>
        <taxon>Bacteria</taxon>
        <taxon>Pseudomonadati</taxon>
        <taxon>Myxococcota</taxon>
        <taxon>Polyangia</taxon>
        <taxon>Nannocystales</taxon>
        <taxon>Nannocystaceae</taxon>
        <taxon>Plesiocystis</taxon>
    </lineage>
</organism>
<dbReference type="PROSITE" id="PS00107">
    <property type="entry name" value="PROTEIN_KINASE_ATP"/>
    <property type="match status" value="1"/>
</dbReference>
<dbReference type="Pfam" id="PF00069">
    <property type="entry name" value="Pkinase"/>
    <property type="match status" value="1"/>
</dbReference>
<feature type="region of interest" description="Disordered" evidence="6">
    <location>
        <begin position="1"/>
        <end position="52"/>
    </location>
</feature>
<gene>
    <name evidence="9" type="ORF">PPSIR1_24764</name>
</gene>
<dbReference type="eggNOG" id="COG0515">
    <property type="taxonomic scope" value="Bacteria"/>
</dbReference>
<keyword evidence="4 5" id="KW-0067">ATP-binding</keyword>
<feature type="domain" description="Protein kinase" evidence="8">
    <location>
        <begin position="60"/>
        <end position="323"/>
    </location>
</feature>
<evidence type="ECO:0000313" key="10">
    <source>
        <dbReference type="Proteomes" id="UP000005801"/>
    </source>
</evidence>
<dbReference type="AlphaFoldDB" id="A6G9E7"/>
<keyword evidence="3 9" id="KW-0418">Kinase</keyword>
<feature type="binding site" evidence="5">
    <location>
        <position position="89"/>
    </location>
    <ligand>
        <name>ATP</name>
        <dbReference type="ChEBI" id="CHEBI:30616"/>
    </ligand>
</feature>